<sequence length="195" mass="22054">MKPSALYLEQHIKQFSSHQPQRSSAASNRVCAGGEASRFGHLGPELRTMEELVEEIAQAAARCDYVIRCVRPPLDLPNNEAQASSPTENLESHDFPHFTNVMQRIKIDHNAADLMQELPVSFQAEGSTLRRRSPCRGLLTTAVAYQRRRCLETMYWNCCEERFCFDKKIATYRMQLGVADEANGCNTVNFLLATL</sequence>
<protein>
    <submittedName>
        <fullName evidence="1">Uncharacterized protein</fullName>
    </submittedName>
</protein>
<proteinExistence type="predicted"/>
<keyword evidence="2" id="KW-1185">Reference proteome</keyword>
<reference evidence="1 2" key="1">
    <citation type="journal article" date="2019" name="Commun. Biol.">
        <title>The bagworm genome reveals a unique fibroin gene that provides high tensile strength.</title>
        <authorList>
            <person name="Kono N."/>
            <person name="Nakamura H."/>
            <person name="Ohtoshi R."/>
            <person name="Tomita M."/>
            <person name="Numata K."/>
            <person name="Arakawa K."/>
        </authorList>
    </citation>
    <scope>NUCLEOTIDE SEQUENCE [LARGE SCALE GENOMIC DNA]</scope>
</reference>
<evidence type="ECO:0000313" key="2">
    <source>
        <dbReference type="Proteomes" id="UP000299102"/>
    </source>
</evidence>
<dbReference type="OrthoDB" id="6727224at2759"/>
<dbReference type="EMBL" id="BGZK01001160">
    <property type="protein sequence ID" value="GBP72895.1"/>
    <property type="molecule type" value="Genomic_DNA"/>
</dbReference>
<dbReference type="Proteomes" id="UP000299102">
    <property type="component" value="Unassembled WGS sequence"/>
</dbReference>
<accession>A0A4C1YEX7</accession>
<gene>
    <name evidence="1" type="ORF">EVAR_63456_1</name>
</gene>
<name>A0A4C1YEX7_EUMVA</name>
<organism evidence="1 2">
    <name type="scientific">Eumeta variegata</name>
    <name type="common">Bagworm moth</name>
    <name type="synonym">Eumeta japonica</name>
    <dbReference type="NCBI Taxonomy" id="151549"/>
    <lineage>
        <taxon>Eukaryota</taxon>
        <taxon>Metazoa</taxon>
        <taxon>Ecdysozoa</taxon>
        <taxon>Arthropoda</taxon>
        <taxon>Hexapoda</taxon>
        <taxon>Insecta</taxon>
        <taxon>Pterygota</taxon>
        <taxon>Neoptera</taxon>
        <taxon>Endopterygota</taxon>
        <taxon>Lepidoptera</taxon>
        <taxon>Glossata</taxon>
        <taxon>Ditrysia</taxon>
        <taxon>Tineoidea</taxon>
        <taxon>Psychidae</taxon>
        <taxon>Oiketicinae</taxon>
        <taxon>Eumeta</taxon>
    </lineage>
</organism>
<dbReference type="AlphaFoldDB" id="A0A4C1YEX7"/>
<comment type="caution">
    <text evidence="1">The sequence shown here is derived from an EMBL/GenBank/DDBJ whole genome shotgun (WGS) entry which is preliminary data.</text>
</comment>
<evidence type="ECO:0000313" key="1">
    <source>
        <dbReference type="EMBL" id="GBP72895.1"/>
    </source>
</evidence>